<proteinExistence type="predicted"/>
<organism evidence="2 3">
    <name type="scientific">Anas platyrhynchos</name>
    <name type="common">Mallard</name>
    <name type="synonym">Anas boschas</name>
    <dbReference type="NCBI Taxonomy" id="8839"/>
    <lineage>
        <taxon>Eukaryota</taxon>
        <taxon>Metazoa</taxon>
        <taxon>Chordata</taxon>
        <taxon>Craniata</taxon>
        <taxon>Vertebrata</taxon>
        <taxon>Euteleostomi</taxon>
        <taxon>Archelosauria</taxon>
        <taxon>Archosauria</taxon>
        <taxon>Dinosauria</taxon>
        <taxon>Saurischia</taxon>
        <taxon>Theropoda</taxon>
        <taxon>Coelurosauria</taxon>
        <taxon>Aves</taxon>
        <taxon>Neognathae</taxon>
        <taxon>Galloanserae</taxon>
        <taxon>Anseriformes</taxon>
        <taxon>Anatidae</taxon>
        <taxon>Anatinae</taxon>
        <taxon>Anas</taxon>
    </lineage>
</organism>
<dbReference type="AlphaFoldDB" id="R0L8P2"/>
<sequence length="372" mass="41285">MSQRSVPYPVEMQYQGWLSPAPRGTLLHHEEVSEPPGECSQHRNKPQLKRYQQHKLQARYISVAGMLATKPTVKHSRVPCRMRVDLPLHKVFLQDTALQPPSIGSGGMPHPAADVSPIEYLLQCIPSPEHQGLDLDSALLDSDLLVSIQHNELKPSSCTHSCFSSSVTTCTRRCCVAEQKFLETYIFRYRSPSRNPASEAIPRIQLPRSLDEITQLHSLMGVSLSCMGKHSSVPSTSQCPERASKVVLRKDARLSFPGEKVPGEKGGRVSSCVAGCCCQLHGDTHDTNINFPSTTWVKPDQQQEHKGAVPGEATALANETNLGKARDQGKHDIFPQYTALQQPVIRRLPEPKVGFGYSTALRILMKENELWT</sequence>
<evidence type="ECO:0000313" key="2">
    <source>
        <dbReference type="EMBL" id="EOB01994.1"/>
    </source>
</evidence>
<gene>
    <name evidence="2" type="ORF">Anapl_14393</name>
</gene>
<evidence type="ECO:0000313" key="3">
    <source>
        <dbReference type="Proteomes" id="UP000296049"/>
    </source>
</evidence>
<name>R0L8P2_ANAPL</name>
<protein>
    <submittedName>
        <fullName evidence="2">Uncharacterized protein</fullName>
    </submittedName>
</protein>
<feature type="region of interest" description="Disordered" evidence="1">
    <location>
        <begin position="29"/>
        <end position="49"/>
    </location>
</feature>
<dbReference type="Proteomes" id="UP000296049">
    <property type="component" value="Unassembled WGS sequence"/>
</dbReference>
<accession>R0L8P2</accession>
<reference evidence="3" key="1">
    <citation type="journal article" date="2013" name="Nat. Genet.">
        <title>The duck genome and transcriptome provide insight into an avian influenza virus reservoir species.</title>
        <authorList>
            <person name="Huang Y."/>
            <person name="Li Y."/>
            <person name="Burt D.W."/>
            <person name="Chen H."/>
            <person name="Zhang Y."/>
            <person name="Qian W."/>
            <person name="Kim H."/>
            <person name="Gan S."/>
            <person name="Zhao Y."/>
            <person name="Li J."/>
            <person name="Yi K."/>
            <person name="Feng H."/>
            <person name="Zhu P."/>
            <person name="Li B."/>
            <person name="Liu Q."/>
            <person name="Fairley S."/>
            <person name="Magor K.E."/>
            <person name="Du Z."/>
            <person name="Hu X."/>
            <person name="Goodman L."/>
            <person name="Tafer H."/>
            <person name="Vignal A."/>
            <person name="Lee T."/>
            <person name="Kim K.W."/>
            <person name="Sheng Z."/>
            <person name="An Y."/>
            <person name="Searle S."/>
            <person name="Herrero J."/>
            <person name="Groenen M.A."/>
            <person name="Crooijmans R.P."/>
            <person name="Faraut T."/>
            <person name="Cai Q."/>
            <person name="Webster R.G."/>
            <person name="Aldridge J.R."/>
            <person name="Warren W.C."/>
            <person name="Bartschat S."/>
            <person name="Kehr S."/>
            <person name="Marz M."/>
            <person name="Stadler P.F."/>
            <person name="Smith J."/>
            <person name="Kraus R.H."/>
            <person name="Zhao Y."/>
            <person name="Ren L."/>
            <person name="Fei J."/>
            <person name="Morisson M."/>
            <person name="Kaiser P."/>
            <person name="Griffin D.K."/>
            <person name="Rao M."/>
            <person name="Pitel F."/>
            <person name="Wang J."/>
            <person name="Li N."/>
        </authorList>
    </citation>
    <scope>NUCLEOTIDE SEQUENCE [LARGE SCALE GENOMIC DNA]</scope>
</reference>
<dbReference type="EMBL" id="KB743007">
    <property type="protein sequence ID" value="EOB01994.1"/>
    <property type="molecule type" value="Genomic_DNA"/>
</dbReference>
<keyword evidence="3" id="KW-1185">Reference proteome</keyword>
<evidence type="ECO:0000256" key="1">
    <source>
        <dbReference type="SAM" id="MobiDB-lite"/>
    </source>
</evidence>